<reference evidence="3" key="1">
    <citation type="submission" date="2022-11" db="UniProtKB">
        <authorList>
            <consortium name="WormBaseParasite"/>
        </authorList>
    </citation>
    <scope>IDENTIFICATION</scope>
</reference>
<sequence length="213" mass="23911">MEEYRIFPIGVSNGHGGVEQTVKSNAIILQAQKNPFFLPSNVTPNPSLFSSSSPPPSTPAPQVENNRWSSSWSSRTSWDANGHKITSSTSTFTTFENPTTPSPISRHRSFSRTRTEHLSTATSTTRRTSRPTHKPHVIHHGRQRYRGPTYNCRVLTPIEDGRPSPNNDFSCELKYPGFPIDDTCRCRYDVEARDAHGCATGFLYTCKRVAQRN</sequence>
<protein>
    <submittedName>
        <fullName evidence="3">Uncharacterized protein</fullName>
    </submittedName>
</protein>
<proteinExistence type="predicted"/>
<dbReference type="AlphaFoldDB" id="A0A914QKE8"/>
<evidence type="ECO:0000256" key="1">
    <source>
        <dbReference type="SAM" id="MobiDB-lite"/>
    </source>
</evidence>
<accession>A0A914QKE8</accession>
<dbReference type="Proteomes" id="UP000887578">
    <property type="component" value="Unplaced"/>
</dbReference>
<feature type="compositionally biased region" description="Low complexity" evidence="1">
    <location>
        <begin position="67"/>
        <end position="78"/>
    </location>
</feature>
<name>A0A914QKE8_9BILA</name>
<keyword evidence="2" id="KW-1185">Reference proteome</keyword>
<feature type="region of interest" description="Disordered" evidence="1">
    <location>
        <begin position="46"/>
        <end position="138"/>
    </location>
</feature>
<evidence type="ECO:0000313" key="2">
    <source>
        <dbReference type="Proteomes" id="UP000887578"/>
    </source>
</evidence>
<organism evidence="2 3">
    <name type="scientific">Panagrolaimus davidi</name>
    <dbReference type="NCBI Taxonomy" id="227884"/>
    <lineage>
        <taxon>Eukaryota</taxon>
        <taxon>Metazoa</taxon>
        <taxon>Ecdysozoa</taxon>
        <taxon>Nematoda</taxon>
        <taxon>Chromadorea</taxon>
        <taxon>Rhabditida</taxon>
        <taxon>Tylenchina</taxon>
        <taxon>Panagrolaimomorpha</taxon>
        <taxon>Panagrolaimoidea</taxon>
        <taxon>Panagrolaimidae</taxon>
        <taxon>Panagrolaimus</taxon>
    </lineage>
</organism>
<feature type="compositionally biased region" description="Low complexity" evidence="1">
    <location>
        <begin position="86"/>
        <end position="103"/>
    </location>
</feature>
<dbReference type="WBParaSite" id="PDA_v2.g4002.t1">
    <property type="protein sequence ID" value="PDA_v2.g4002.t1"/>
    <property type="gene ID" value="PDA_v2.g4002"/>
</dbReference>
<evidence type="ECO:0000313" key="3">
    <source>
        <dbReference type="WBParaSite" id="PDA_v2.g4002.t1"/>
    </source>
</evidence>
<feature type="compositionally biased region" description="Basic residues" evidence="1">
    <location>
        <begin position="127"/>
        <end position="138"/>
    </location>
</feature>